<protein>
    <submittedName>
        <fullName evidence="1">Uncharacterized protein</fullName>
    </submittedName>
</protein>
<feature type="non-terminal residue" evidence="1">
    <location>
        <position position="1"/>
    </location>
</feature>
<gene>
    <name evidence="1" type="ORF">PMAYCL1PPCAC_13620</name>
</gene>
<sequence length="72" mass="7991">WLVLAPQVHQLSFSRCVPVIIFGTCSECDLLTVTPRNIVCSFQLLLSHTALPIGRSCEAKKKYKIIASAVFQ</sequence>
<organism evidence="1 2">
    <name type="scientific">Pristionchus mayeri</name>
    <dbReference type="NCBI Taxonomy" id="1317129"/>
    <lineage>
        <taxon>Eukaryota</taxon>
        <taxon>Metazoa</taxon>
        <taxon>Ecdysozoa</taxon>
        <taxon>Nematoda</taxon>
        <taxon>Chromadorea</taxon>
        <taxon>Rhabditida</taxon>
        <taxon>Rhabditina</taxon>
        <taxon>Diplogasteromorpha</taxon>
        <taxon>Diplogasteroidea</taxon>
        <taxon>Neodiplogasteridae</taxon>
        <taxon>Pristionchus</taxon>
    </lineage>
</organism>
<dbReference type="AlphaFoldDB" id="A0AAN4ZU93"/>
<proteinExistence type="predicted"/>
<name>A0AAN4ZU93_9BILA</name>
<dbReference type="EMBL" id="BTRK01000003">
    <property type="protein sequence ID" value="GMR43425.1"/>
    <property type="molecule type" value="Genomic_DNA"/>
</dbReference>
<dbReference type="Proteomes" id="UP001328107">
    <property type="component" value="Unassembled WGS sequence"/>
</dbReference>
<feature type="non-terminal residue" evidence="1">
    <location>
        <position position="72"/>
    </location>
</feature>
<accession>A0AAN4ZU93</accession>
<reference evidence="2" key="1">
    <citation type="submission" date="2022-10" db="EMBL/GenBank/DDBJ databases">
        <title>Genome assembly of Pristionchus species.</title>
        <authorList>
            <person name="Yoshida K."/>
            <person name="Sommer R.J."/>
        </authorList>
    </citation>
    <scope>NUCLEOTIDE SEQUENCE [LARGE SCALE GENOMIC DNA]</scope>
    <source>
        <strain evidence="2">RS5460</strain>
    </source>
</reference>
<evidence type="ECO:0000313" key="1">
    <source>
        <dbReference type="EMBL" id="GMR43425.1"/>
    </source>
</evidence>
<evidence type="ECO:0000313" key="2">
    <source>
        <dbReference type="Proteomes" id="UP001328107"/>
    </source>
</evidence>
<comment type="caution">
    <text evidence="1">The sequence shown here is derived from an EMBL/GenBank/DDBJ whole genome shotgun (WGS) entry which is preliminary data.</text>
</comment>
<keyword evidence="2" id="KW-1185">Reference proteome</keyword>